<dbReference type="AlphaFoldDB" id="B0CF96"/>
<protein>
    <submittedName>
        <fullName evidence="1">Uncharacterized protein</fullName>
    </submittedName>
</protein>
<keyword evidence="2" id="KW-1185">Reference proteome</keyword>
<evidence type="ECO:0000313" key="1">
    <source>
        <dbReference type="EMBL" id="ABW25783.1"/>
    </source>
</evidence>
<reference evidence="1 2" key="1">
    <citation type="journal article" date="2008" name="Proc. Natl. Acad. Sci. U.S.A.">
        <title>Niche adaptation and genome expansion in the chlorophyll d-producing cyanobacterium Acaryochloris marina.</title>
        <authorList>
            <person name="Swingley W.D."/>
            <person name="Chen M."/>
            <person name="Cheung P.C."/>
            <person name="Conrad A.L."/>
            <person name="Dejesa L.C."/>
            <person name="Hao J."/>
            <person name="Honchak B.M."/>
            <person name="Karbach L.E."/>
            <person name="Kurdoglu A."/>
            <person name="Lahiri S."/>
            <person name="Mastrian S.D."/>
            <person name="Miyashita H."/>
            <person name="Page L."/>
            <person name="Ramakrishna P."/>
            <person name="Satoh S."/>
            <person name="Sattley W.M."/>
            <person name="Shimada Y."/>
            <person name="Taylor H.L."/>
            <person name="Tomo T."/>
            <person name="Tsuchiya T."/>
            <person name="Wang Z.T."/>
            <person name="Raymond J."/>
            <person name="Mimuro M."/>
            <person name="Blankenship R.E."/>
            <person name="Touchman J.W."/>
        </authorList>
    </citation>
    <scope>NUCLEOTIDE SEQUENCE [LARGE SCALE GENOMIC DNA]</scope>
    <source>
        <strain evidence="2">MBIC 11017</strain>
    </source>
</reference>
<gene>
    <name evidence="1" type="ordered locus">AM1_0737</name>
</gene>
<dbReference type="eggNOG" id="COG2358">
    <property type="taxonomic scope" value="Bacteria"/>
</dbReference>
<dbReference type="Proteomes" id="UP000000268">
    <property type="component" value="Chromosome"/>
</dbReference>
<dbReference type="KEGG" id="amr:AM1_0737"/>
<dbReference type="EMBL" id="CP000828">
    <property type="protein sequence ID" value="ABW25783.1"/>
    <property type="molecule type" value="Genomic_DNA"/>
</dbReference>
<organism evidence="1 2">
    <name type="scientific">Acaryochloris marina (strain MBIC 11017)</name>
    <dbReference type="NCBI Taxonomy" id="329726"/>
    <lineage>
        <taxon>Bacteria</taxon>
        <taxon>Bacillati</taxon>
        <taxon>Cyanobacteriota</taxon>
        <taxon>Cyanophyceae</taxon>
        <taxon>Acaryochloridales</taxon>
        <taxon>Acaryochloridaceae</taxon>
        <taxon>Acaryochloris</taxon>
    </lineage>
</organism>
<proteinExistence type="predicted"/>
<dbReference type="HOGENOM" id="CLU_2629938_0_0_3"/>
<sequence>MYNLQLLEFIEAIQETHDLEELKQIRRRVCSILQAVVIDLDKDRISAESFWSFTMPWEVAITTLRHRETILLKVHLN</sequence>
<name>B0CF96_ACAM1</name>
<accession>B0CF96</accession>
<dbReference type="STRING" id="329726.AM1_0737"/>
<dbReference type="RefSeq" id="WP_012161367.1">
    <property type="nucleotide sequence ID" value="NC_009925.1"/>
</dbReference>
<evidence type="ECO:0000313" key="2">
    <source>
        <dbReference type="Proteomes" id="UP000000268"/>
    </source>
</evidence>